<dbReference type="KEGG" id="scj:SCANT_v1c07050"/>
<dbReference type="PANTHER" id="PTHR33204:SF18">
    <property type="entry name" value="TRANSCRIPTIONAL REGULATORY PROTEIN"/>
    <property type="match status" value="1"/>
</dbReference>
<dbReference type="RefSeq" id="WP_053946363.1">
    <property type="nucleotide sequence ID" value="NZ_CP012622.1"/>
</dbReference>
<protein>
    <submittedName>
        <fullName evidence="5">MarR family transcriptional regulator</fullName>
    </submittedName>
</protein>
<organism evidence="5 6">
    <name type="scientific">Spiroplasma cantharicola</name>
    <dbReference type="NCBI Taxonomy" id="362837"/>
    <lineage>
        <taxon>Bacteria</taxon>
        <taxon>Bacillati</taxon>
        <taxon>Mycoplasmatota</taxon>
        <taxon>Mollicutes</taxon>
        <taxon>Entomoplasmatales</taxon>
        <taxon>Spiroplasmataceae</taxon>
        <taxon>Spiroplasma</taxon>
    </lineage>
</organism>
<evidence type="ECO:0000313" key="6">
    <source>
        <dbReference type="Proteomes" id="UP000063919"/>
    </source>
</evidence>
<dbReference type="PANTHER" id="PTHR33204">
    <property type="entry name" value="TRANSCRIPTIONAL REGULATOR, MARR FAMILY"/>
    <property type="match status" value="1"/>
</dbReference>
<evidence type="ECO:0000313" key="5">
    <source>
        <dbReference type="EMBL" id="ALD66611.1"/>
    </source>
</evidence>
<reference evidence="5 6" key="1">
    <citation type="journal article" date="2015" name="Genome Announc.">
        <title>Complete Genome Sequence of Spiroplasma cantharicola CC-1T (DSM 21588), a Bacterium Isolated from Soldier Beetle (Cantharis carolinus).</title>
        <authorList>
            <person name="Lo W.S."/>
            <person name="Liu P.Y."/>
            <person name="Kuo C.H."/>
        </authorList>
    </citation>
    <scope>NUCLEOTIDE SEQUENCE [LARGE SCALE GENOMIC DNA]</scope>
    <source>
        <strain evidence="5 6">CC-1</strain>
    </source>
</reference>
<dbReference type="InterPro" id="IPR002577">
    <property type="entry name" value="HTH_HxlR"/>
</dbReference>
<keyword evidence="2" id="KW-0238">DNA-binding</keyword>
<evidence type="ECO:0000259" key="4">
    <source>
        <dbReference type="PROSITE" id="PS51118"/>
    </source>
</evidence>
<dbReference type="EMBL" id="CP012622">
    <property type="protein sequence ID" value="ALD66611.1"/>
    <property type="molecule type" value="Genomic_DNA"/>
</dbReference>
<dbReference type="InterPro" id="IPR036390">
    <property type="entry name" value="WH_DNA-bd_sf"/>
</dbReference>
<keyword evidence="1" id="KW-0805">Transcription regulation</keyword>
<dbReference type="Gene3D" id="1.10.10.10">
    <property type="entry name" value="Winged helix-like DNA-binding domain superfamily/Winged helix DNA-binding domain"/>
    <property type="match status" value="1"/>
</dbReference>
<keyword evidence="6" id="KW-1185">Reference proteome</keyword>
<dbReference type="Pfam" id="PF01638">
    <property type="entry name" value="HxlR"/>
    <property type="match status" value="1"/>
</dbReference>
<dbReference type="InterPro" id="IPR036388">
    <property type="entry name" value="WH-like_DNA-bd_sf"/>
</dbReference>
<keyword evidence="3" id="KW-0804">Transcription</keyword>
<evidence type="ECO:0000256" key="3">
    <source>
        <dbReference type="ARBA" id="ARBA00023163"/>
    </source>
</evidence>
<dbReference type="SUPFAM" id="SSF46785">
    <property type="entry name" value="Winged helix' DNA-binding domain"/>
    <property type="match status" value="1"/>
</dbReference>
<dbReference type="OrthoDB" id="9791143at2"/>
<gene>
    <name evidence="5" type="ORF">SCANT_v1c07050</name>
</gene>
<dbReference type="STRING" id="362837.SCANT_v1c07050"/>
<accession>A0A0M4JJZ8</accession>
<sequence>MQTCPVEFSLSILKNKWTIFIIRELLTTEKRFNELKRNIPGVTTKVLTETLKHLEKMQIIDREVEETIPLKVTYSLTNLGISLKPVLDSLSDWGVKNLNNAN</sequence>
<dbReference type="PATRIC" id="fig|362837.3.peg.721"/>
<dbReference type="Proteomes" id="UP000063919">
    <property type="component" value="Chromosome"/>
</dbReference>
<name>A0A0M4JJZ8_9MOLU</name>
<dbReference type="GO" id="GO:0003677">
    <property type="term" value="F:DNA binding"/>
    <property type="evidence" value="ECO:0007669"/>
    <property type="project" value="UniProtKB-KW"/>
</dbReference>
<dbReference type="AlphaFoldDB" id="A0A0M4JJZ8"/>
<evidence type="ECO:0000256" key="2">
    <source>
        <dbReference type="ARBA" id="ARBA00023125"/>
    </source>
</evidence>
<proteinExistence type="predicted"/>
<feature type="domain" description="HTH hxlR-type" evidence="4">
    <location>
        <begin position="4"/>
        <end position="102"/>
    </location>
</feature>
<evidence type="ECO:0000256" key="1">
    <source>
        <dbReference type="ARBA" id="ARBA00023015"/>
    </source>
</evidence>
<dbReference type="PROSITE" id="PS51118">
    <property type="entry name" value="HTH_HXLR"/>
    <property type="match status" value="1"/>
</dbReference>